<feature type="compositionally biased region" description="Low complexity" evidence="1">
    <location>
        <begin position="95"/>
        <end position="104"/>
    </location>
</feature>
<dbReference type="SUPFAM" id="SSF54495">
    <property type="entry name" value="UBC-like"/>
    <property type="match status" value="1"/>
</dbReference>
<protein>
    <recommendedName>
        <fullName evidence="6">UBC core domain-containing protein</fullName>
    </recommendedName>
</protein>
<dbReference type="VEuPathDB" id="CryptoDB:Vbra_20201"/>
<evidence type="ECO:0000313" key="5">
    <source>
        <dbReference type="Proteomes" id="UP000041254"/>
    </source>
</evidence>
<dbReference type="InterPro" id="IPR002035">
    <property type="entry name" value="VWF_A"/>
</dbReference>
<dbReference type="OrthoDB" id="269518at2759"/>
<dbReference type="SMART" id="SM00327">
    <property type="entry name" value="VWA"/>
    <property type="match status" value="1"/>
</dbReference>
<accession>A0A0G4EDD1</accession>
<dbReference type="Pfam" id="PF00179">
    <property type="entry name" value="UQ_con"/>
    <property type="match status" value="1"/>
</dbReference>
<dbReference type="PROSITE" id="PS50127">
    <property type="entry name" value="UBC_2"/>
    <property type="match status" value="1"/>
</dbReference>
<evidence type="ECO:0000256" key="1">
    <source>
        <dbReference type="SAM" id="MobiDB-lite"/>
    </source>
</evidence>
<keyword evidence="5" id="KW-1185">Reference proteome</keyword>
<feature type="region of interest" description="Disordered" evidence="1">
    <location>
        <begin position="661"/>
        <end position="703"/>
    </location>
</feature>
<dbReference type="Gene3D" id="3.30.40.10">
    <property type="entry name" value="Zinc/RING finger domain, C3HC4 (zinc finger)"/>
    <property type="match status" value="1"/>
</dbReference>
<dbReference type="SMART" id="SM00212">
    <property type="entry name" value="UBCc"/>
    <property type="match status" value="1"/>
</dbReference>
<feature type="compositionally biased region" description="Gly residues" evidence="1">
    <location>
        <begin position="1343"/>
        <end position="1364"/>
    </location>
</feature>
<dbReference type="CDD" id="cd00198">
    <property type="entry name" value="vWFA"/>
    <property type="match status" value="1"/>
</dbReference>
<dbReference type="CDD" id="cd23833">
    <property type="entry name" value="UBCc_ApmR795-like"/>
    <property type="match status" value="1"/>
</dbReference>
<feature type="domain" description="UBC core" evidence="2">
    <location>
        <begin position="1366"/>
        <end position="1512"/>
    </location>
</feature>
<feature type="region of interest" description="Disordered" evidence="1">
    <location>
        <begin position="95"/>
        <end position="140"/>
    </location>
</feature>
<dbReference type="EMBL" id="CDMY01000158">
    <property type="protein sequence ID" value="CEL93368.1"/>
    <property type="molecule type" value="Genomic_DNA"/>
</dbReference>
<evidence type="ECO:0008006" key="6">
    <source>
        <dbReference type="Google" id="ProtNLM"/>
    </source>
</evidence>
<dbReference type="STRING" id="1169540.A0A0G4EDD1"/>
<dbReference type="Pfam" id="PF00092">
    <property type="entry name" value="VWA"/>
    <property type="match status" value="1"/>
</dbReference>
<dbReference type="InterPro" id="IPR036465">
    <property type="entry name" value="vWFA_dom_sf"/>
</dbReference>
<feature type="region of interest" description="Disordered" evidence="1">
    <location>
        <begin position="1305"/>
        <end position="1367"/>
    </location>
</feature>
<name>A0A0G4EDD1_VITBC</name>
<dbReference type="SUPFAM" id="SSF53300">
    <property type="entry name" value="vWA-like"/>
    <property type="match status" value="1"/>
</dbReference>
<evidence type="ECO:0000313" key="4">
    <source>
        <dbReference type="EMBL" id="CEL93368.1"/>
    </source>
</evidence>
<feature type="compositionally biased region" description="Acidic residues" evidence="1">
    <location>
        <begin position="673"/>
        <end position="698"/>
    </location>
</feature>
<dbReference type="InterPro" id="IPR050113">
    <property type="entry name" value="Ub_conjugating_enzyme"/>
</dbReference>
<proteinExistence type="predicted"/>
<feature type="domain" description="VWFA" evidence="3">
    <location>
        <begin position="1037"/>
        <end position="1237"/>
    </location>
</feature>
<dbReference type="PANTHER" id="PTHR24067">
    <property type="entry name" value="UBIQUITIN-CONJUGATING ENZYME E2"/>
    <property type="match status" value="1"/>
</dbReference>
<dbReference type="PROSITE" id="PS50234">
    <property type="entry name" value="VWFA"/>
    <property type="match status" value="1"/>
</dbReference>
<dbReference type="InterPro" id="IPR000608">
    <property type="entry name" value="UBC"/>
</dbReference>
<dbReference type="Gene3D" id="3.40.50.410">
    <property type="entry name" value="von Willebrand factor, type A domain"/>
    <property type="match status" value="1"/>
</dbReference>
<sequence length="1568" mass="170167">MTFTKNIVGVAVEERGSKVVVTVNDETTAADVLRKVNSKIATNPAFQANRAQRLVVEHLLVNGDTYDADINIREACEDGDKFVAVPAFVPPLAPPAAAAAGPPLTRGRKRPHSVDGADEGGDDSHEGPEHKAKQLKGAPAAAAAAAAAAVEGNGSVDIKMETDEEETEVSFTYATLDRTSTVSVSNRATVDELKQQILEEELALRDIPAAAAARPTRKNKKPVDIVRSNVGEFGACGDCDSDCRCAAGAKMAYRFDEADLVNRSDVVGTGDRCGFCRQLLEAVCLQCSQGGRAGAAGGMAAQCADLTLVTLGSGEAPKKLPKADSCPIVKNTSCNHKYHWHCLCSHFDARMKTTGLRTCPSCQVYWRFSLPQPQAATAAVGANSFDLEVLMPSSTVCGVGGGQADWQRVVIRLNSNTTRKQLPEALARAVGFNDAQWGLRVLRVGQLTIPLGSIALHESLEFVGIKLRATAQITTYQRGGSDTPLPCITATLCTVRHHPLSVKLKLQLPVGYTVKQGTQTSRHMELVAGSDHKLKTLSHKIQKASGLLSDRVRLSLREDGDNCEMRLRDPSLSVVDIIALALSRSGTDDSNTPIHLSVTEAPLGDARFVVDILSAYHRMPSYSGKWTVQQLIDHLKYVPALSPDVTAYVNVRPTMALATTTDTTKKKNKDTAMDTDSDGEVIDVDSEDQEDGDEDEGGQEGNGGLDAVFAAASEWGLPMNAKNNVKMQTPKGVSDLLASLYVLAEKADASSINKLTGHLRAVVSFPPAVYAMRVILSAKTGTAKQIGSADKALVARVMWKLLREMAPSTIPDEQLFEHSRVLLHVLPSRGLSQDGDTEAYRKVPLTCATSHARLTRPVYSENVQESNLTVRDRLMKLYSGLRDESMSSSSSSSVPSPSKHMALLLQATPPSCMEVLVWLPPEDEAMEEGEMDTALRSLAYQWDMVKKDAARPREVTCLQLVSPAALGQAQAPALTIDEDLRTAVYRGMEPCGSGRVMYRPLRGCELVFDLQQLADKVSSHVGEMGEGELVERHINEAIIVVLDCSSSMSKRTTFVKDQYDSRPRPFREDAFMRRLRVVAQLFSTLVNRIEAYDTPNCLGLILFSDPTNIRYTCQLSPYLERFRRAVDDARWSSGTAIFDAVKRAREELVKWKAAKPSRKKAQLRIIVLSDGEDNRSFTTWFSESKALRQSNVLCDAVIVGGTDNDQLKYLAKATGGYVFKPDSIRNALKLCELEVMLSASERPPNLRPDTLPNSEFVCSRLLANSTRFPIDVCDDTTVPPRRQVAQLLANQTFRSLAAALQANNQADEDGEGGQGQGQGEGSQWVRGRRQSARIASHGHAAQEGGGQRAARVSGGGGGEGGGGNQERSRRLMREMRGLLQHPHPAIDVYPSQTDIGFWRIVMEGPDGTVYKGGTWLLYMIFPADYPNRPPELRFETPIQHANVNAYGKVCHPILGRAYTTDSTVRSILENVYGLLLNPDYVDPVDSTLAMAFYQGQGDYEARIVQHVRQHARRTRQQWKNTLTAEGGETSGAGAAAAAAAGGVPSACGGDPSACGGDPSAGRRTRHHR</sequence>
<evidence type="ECO:0000259" key="2">
    <source>
        <dbReference type="PROSITE" id="PS50127"/>
    </source>
</evidence>
<reference evidence="4 5" key="1">
    <citation type="submission" date="2014-11" db="EMBL/GenBank/DDBJ databases">
        <authorList>
            <person name="Zhu J."/>
            <person name="Qi W."/>
            <person name="Song R."/>
        </authorList>
    </citation>
    <scope>NUCLEOTIDE SEQUENCE [LARGE SCALE GENOMIC DNA]</scope>
</reference>
<dbReference type="SUPFAM" id="SSF57850">
    <property type="entry name" value="RING/U-box"/>
    <property type="match status" value="1"/>
</dbReference>
<gene>
    <name evidence="4" type="ORF">Vbra_20201</name>
</gene>
<feature type="compositionally biased region" description="Basic and acidic residues" evidence="1">
    <location>
        <begin position="663"/>
        <end position="672"/>
    </location>
</feature>
<feature type="compositionally biased region" description="Basic and acidic residues" evidence="1">
    <location>
        <begin position="122"/>
        <end position="132"/>
    </location>
</feature>
<dbReference type="Gene3D" id="3.10.110.10">
    <property type="entry name" value="Ubiquitin Conjugating Enzyme"/>
    <property type="match status" value="1"/>
</dbReference>
<dbReference type="InParanoid" id="A0A0G4EDD1"/>
<feature type="region of interest" description="Disordered" evidence="1">
    <location>
        <begin position="1541"/>
        <end position="1568"/>
    </location>
</feature>
<organism evidence="4 5">
    <name type="scientific">Vitrella brassicaformis (strain CCMP3155)</name>
    <dbReference type="NCBI Taxonomy" id="1169540"/>
    <lineage>
        <taxon>Eukaryota</taxon>
        <taxon>Sar</taxon>
        <taxon>Alveolata</taxon>
        <taxon>Colpodellida</taxon>
        <taxon>Vitrellaceae</taxon>
        <taxon>Vitrella</taxon>
    </lineage>
</organism>
<dbReference type="Proteomes" id="UP000041254">
    <property type="component" value="Unassembled WGS sequence"/>
</dbReference>
<dbReference type="PhylomeDB" id="A0A0G4EDD1"/>
<dbReference type="InterPro" id="IPR013083">
    <property type="entry name" value="Znf_RING/FYVE/PHD"/>
</dbReference>
<dbReference type="InterPro" id="IPR016135">
    <property type="entry name" value="UBQ-conjugating_enzyme/RWD"/>
</dbReference>
<evidence type="ECO:0000259" key="3">
    <source>
        <dbReference type="PROSITE" id="PS50234"/>
    </source>
</evidence>